<feature type="compositionally biased region" description="Basic residues" evidence="1">
    <location>
        <begin position="197"/>
        <end position="206"/>
    </location>
</feature>
<protein>
    <recommendedName>
        <fullName evidence="4">Exosome complex protein LRP1</fullName>
    </recommendedName>
</protein>
<feature type="compositionally biased region" description="Basic and acidic residues" evidence="1">
    <location>
        <begin position="149"/>
        <end position="184"/>
    </location>
</feature>
<dbReference type="AlphaFoldDB" id="A0A1Z8JHM5"/>
<dbReference type="Proteomes" id="UP000195871">
    <property type="component" value="Unassembled WGS sequence"/>
</dbReference>
<accession>A0A1Z8JHM5</accession>
<comment type="caution">
    <text evidence="2">The sequence shown here is derived from an EMBL/GenBank/DDBJ whole genome shotgun (WGS) entry which is preliminary data.</text>
</comment>
<gene>
    <name evidence="2" type="ORF">CAS74_004829</name>
</gene>
<evidence type="ECO:0000313" key="3">
    <source>
        <dbReference type="Proteomes" id="UP000195871"/>
    </source>
</evidence>
<reference evidence="2 3" key="1">
    <citation type="submission" date="2017-05" db="EMBL/GenBank/DDBJ databases">
        <title>The Genome Sequence of Candida krusei Ckrusei653.</title>
        <authorList>
            <person name="Cuomo C."/>
            <person name="Forche A."/>
            <person name="Young S."/>
            <person name="Abouelleil A."/>
            <person name="Cao P."/>
            <person name="Chapman S."/>
            <person name="Cusick C."/>
            <person name="Shea T."/>
            <person name="Nusbaum C."/>
            <person name="Birren B."/>
        </authorList>
    </citation>
    <scope>NUCLEOTIDE SEQUENCE [LARGE SCALE GENOMIC DNA]</scope>
    <source>
        <strain evidence="2 3">Ckrusei653</strain>
    </source>
</reference>
<evidence type="ECO:0000313" key="2">
    <source>
        <dbReference type="EMBL" id="OUT20091.1"/>
    </source>
</evidence>
<dbReference type="EMBL" id="NHMM01000009">
    <property type="protein sequence ID" value="OUT20091.1"/>
    <property type="molecule type" value="Genomic_DNA"/>
</dbReference>
<evidence type="ECO:0000256" key="1">
    <source>
        <dbReference type="SAM" id="MobiDB-lite"/>
    </source>
</evidence>
<organism evidence="2 3">
    <name type="scientific">Pichia kudriavzevii</name>
    <name type="common">Yeast</name>
    <name type="synonym">Issatchenkia orientalis</name>
    <dbReference type="NCBI Taxonomy" id="4909"/>
    <lineage>
        <taxon>Eukaryota</taxon>
        <taxon>Fungi</taxon>
        <taxon>Dikarya</taxon>
        <taxon>Ascomycota</taxon>
        <taxon>Saccharomycotina</taxon>
        <taxon>Pichiomycetes</taxon>
        <taxon>Pichiales</taxon>
        <taxon>Pichiaceae</taxon>
        <taxon>Pichia</taxon>
    </lineage>
</organism>
<feature type="region of interest" description="Disordered" evidence="1">
    <location>
        <begin position="144"/>
        <end position="206"/>
    </location>
</feature>
<proteinExistence type="predicted"/>
<evidence type="ECO:0008006" key="4">
    <source>
        <dbReference type="Google" id="ProtNLM"/>
    </source>
</evidence>
<sequence length="206" mass="23578">METEAMTSLLNSLSDIVNEVTSKLKGDILETPLCETLEELTRAGEAKQLQTVTELEQAKLLNLYSYILVTLQFTSQKLRGARIDNNSEIMQEIKKVKDFMDRVKTAEDGLTRKNNKERAMEEQSEKLIQKHINGQEPAVSNVHFQGNKMKPEGNHVRFDNSKTKENTPKKETESSSVKVEERLSKKNSKNKTQQKVSKPKSNRKRK</sequence>
<name>A0A1Z8JHM5_PICKU</name>
<dbReference type="VEuPathDB" id="FungiDB:C5L36_0A11760"/>